<keyword evidence="1" id="KW-0812">Transmembrane</keyword>
<name>A0A9X2L3W3_9BACT</name>
<accession>A0A9X2L3W3</accession>
<organism evidence="2 3">
    <name type="scientific">Gracilimonas sediminicola</name>
    <dbReference type="NCBI Taxonomy" id="2952158"/>
    <lineage>
        <taxon>Bacteria</taxon>
        <taxon>Pseudomonadati</taxon>
        <taxon>Balneolota</taxon>
        <taxon>Balneolia</taxon>
        <taxon>Balneolales</taxon>
        <taxon>Balneolaceae</taxon>
        <taxon>Gracilimonas</taxon>
    </lineage>
</organism>
<dbReference type="RefSeq" id="WP_255134674.1">
    <property type="nucleotide sequence ID" value="NZ_JANDBC010000001.1"/>
</dbReference>
<evidence type="ECO:0000313" key="3">
    <source>
        <dbReference type="Proteomes" id="UP001139125"/>
    </source>
</evidence>
<keyword evidence="1" id="KW-0472">Membrane</keyword>
<comment type="caution">
    <text evidence="2">The sequence shown here is derived from an EMBL/GenBank/DDBJ whole genome shotgun (WGS) entry which is preliminary data.</text>
</comment>
<sequence>MVTTDSLNTQILGISVDIGQPSILLTSSWTFMIIMLVLVIILIIIFRKYKISNYSTKELEIEFSSSPKVTVKATRDDSSLYIANRIQIELITRKAAISVTEEDVIEEIYNSWYKLFQILRDEIKSVSGELIRNHKSTSALIELTVKILNDGLRPHLTKYQAEFRRWYKFEKEKEGNSEKSPQEIQKQYPQYDELFSDMKEVNRILTEFSTQLGKLINDK</sequence>
<proteinExistence type="predicted"/>
<reference evidence="2" key="1">
    <citation type="submission" date="2022-06" db="EMBL/GenBank/DDBJ databases">
        <title>Gracilimonas sp. CAU 1638 isolated from sea sediment.</title>
        <authorList>
            <person name="Kim W."/>
        </authorList>
    </citation>
    <scope>NUCLEOTIDE SEQUENCE</scope>
    <source>
        <strain evidence="2">CAU 1638</strain>
    </source>
</reference>
<keyword evidence="1" id="KW-1133">Transmembrane helix</keyword>
<keyword evidence="3" id="KW-1185">Reference proteome</keyword>
<dbReference type="Proteomes" id="UP001139125">
    <property type="component" value="Unassembled WGS sequence"/>
</dbReference>
<dbReference type="EMBL" id="JANDBC010000001">
    <property type="protein sequence ID" value="MCP9291812.1"/>
    <property type="molecule type" value="Genomic_DNA"/>
</dbReference>
<protein>
    <submittedName>
        <fullName evidence="2">Uncharacterized protein</fullName>
    </submittedName>
</protein>
<evidence type="ECO:0000256" key="1">
    <source>
        <dbReference type="SAM" id="Phobius"/>
    </source>
</evidence>
<dbReference type="AlphaFoldDB" id="A0A9X2L3W3"/>
<feature type="transmembrane region" description="Helical" evidence="1">
    <location>
        <begin position="29"/>
        <end position="46"/>
    </location>
</feature>
<gene>
    <name evidence="2" type="ORF">NM125_09525</name>
</gene>
<evidence type="ECO:0000313" key="2">
    <source>
        <dbReference type="EMBL" id="MCP9291812.1"/>
    </source>
</evidence>